<organism evidence="3 4">
    <name type="scientific">Cochliobolus sativus</name>
    <name type="common">Common root rot and spot blotch fungus</name>
    <name type="synonym">Bipolaris sorokiniana</name>
    <dbReference type="NCBI Taxonomy" id="45130"/>
    <lineage>
        <taxon>Eukaryota</taxon>
        <taxon>Fungi</taxon>
        <taxon>Dikarya</taxon>
        <taxon>Ascomycota</taxon>
        <taxon>Pezizomycotina</taxon>
        <taxon>Dothideomycetes</taxon>
        <taxon>Pleosporomycetidae</taxon>
        <taxon>Pleosporales</taxon>
        <taxon>Pleosporineae</taxon>
        <taxon>Pleosporaceae</taxon>
        <taxon>Bipolaris</taxon>
    </lineage>
</organism>
<keyword evidence="2" id="KW-0472">Membrane</keyword>
<keyword evidence="2" id="KW-1133">Transmembrane helix</keyword>
<accession>A0A8H5ZCM8</accession>
<feature type="region of interest" description="Disordered" evidence="1">
    <location>
        <begin position="92"/>
        <end position="161"/>
    </location>
</feature>
<name>A0A8H5ZCM8_COCSA</name>
<dbReference type="OMA" id="QPRRFMY"/>
<evidence type="ECO:0000256" key="1">
    <source>
        <dbReference type="SAM" id="MobiDB-lite"/>
    </source>
</evidence>
<evidence type="ECO:0000313" key="3">
    <source>
        <dbReference type="EMBL" id="KAF5845779.1"/>
    </source>
</evidence>
<keyword evidence="2" id="KW-0812">Transmembrane</keyword>
<comment type="caution">
    <text evidence="3">The sequence shown here is derived from an EMBL/GenBank/DDBJ whole genome shotgun (WGS) entry which is preliminary data.</text>
</comment>
<feature type="compositionally biased region" description="Low complexity" evidence="1">
    <location>
        <begin position="122"/>
        <end position="145"/>
    </location>
</feature>
<feature type="transmembrane region" description="Helical" evidence="2">
    <location>
        <begin position="28"/>
        <end position="47"/>
    </location>
</feature>
<sequence>MPLLPDMVIAARQVFEDETPHEVSAFKYYFLLIGVFVVMVAFFLWYLHRRSKHRREYCGQDSEQPPARDIQTWSQPRRFMYGIYEASNSFLSRQSEGLDQNGDAPPPYQPKSRAPTIDVEIPLPTLSRSLSQRSQRSQPPQYPSSTGGATSTTERQEVIHS</sequence>
<dbReference type="Proteomes" id="UP000624244">
    <property type="component" value="Unassembled WGS sequence"/>
</dbReference>
<reference evidence="3" key="1">
    <citation type="submission" date="2019-11" db="EMBL/GenBank/DDBJ databases">
        <title>Bipolaris sorokiniana Genome sequencing.</title>
        <authorList>
            <person name="Wang H."/>
        </authorList>
    </citation>
    <scope>NUCLEOTIDE SEQUENCE</scope>
</reference>
<evidence type="ECO:0000256" key="2">
    <source>
        <dbReference type="SAM" id="Phobius"/>
    </source>
</evidence>
<gene>
    <name evidence="3" type="ORF">GGP41_009585</name>
</gene>
<protein>
    <submittedName>
        <fullName evidence="3">Uncharacterized protein</fullName>
    </submittedName>
</protein>
<proteinExistence type="predicted"/>
<evidence type="ECO:0000313" key="4">
    <source>
        <dbReference type="Proteomes" id="UP000624244"/>
    </source>
</evidence>
<dbReference type="EMBL" id="WNKQ01000018">
    <property type="protein sequence ID" value="KAF5845779.1"/>
    <property type="molecule type" value="Genomic_DNA"/>
</dbReference>
<dbReference type="AlphaFoldDB" id="A0A8H5ZCM8"/>